<proteinExistence type="inferred from homology"/>
<accession>A0AAE6BM69</accession>
<evidence type="ECO:0000256" key="2">
    <source>
        <dbReference type="ARBA" id="ARBA00022649"/>
    </source>
</evidence>
<evidence type="ECO:0000256" key="4">
    <source>
        <dbReference type="ARBA" id="ARBA00022759"/>
    </source>
</evidence>
<keyword evidence="6" id="KW-0694">RNA-binding</keyword>
<protein>
    <submittedName>
        <fullName evidence="8">Addiction module toxin, HicA family</fullName>
    </submittedName>
</protein>
<sequence>METNAAKIIKRLKEEGWAFDRHGAAHDIYRHPEKGFVQVPRHRKLSTGVAGSIAKKAGWNA</sequence>
<gene>
    <name evidence="8" type="ORF">CFBP6624_04180</name>
</gene>
<evidence type="ECO:0000256" key="6">
    <source>
        <dbReference type="ARBA" id="ARBA00022884"/>
    </source>
</evidence>
<evidence type="ECO:0000256" key="3">
    <source>
        <dbReference type="ARBA" id="ARBA00022722"/>
    </source>
</evidence>
<organism evidence="8 9">
    <name type="scientific">Agrobacterium tumefaciens</name>
    <dbReference type="NCBI Taxonomy" id="358"/>
    <lineage>
        <taxon>Bacteria</taxon>
        <taxon>Pseudomonadati</taxon>
        <taxon>Pseudomonadota</taxon>
        <taxon>Alphaproteobacteria</taxon>
        <taxon>Hyphomicrobiales</taxon>
        <taxon>Rhizobiaceae</taxon>
        <taxon>Rhizobium/Agrobacterium group</taxon>
        <taxon>Agrobacterium</taxon>
        <taxon>Agrobacterium tumefaciens complex</taxon>
    </lineage>
</organism>
<dbReference type="EMBL" id="CP039907">
    <property type="protein sequence ID" value="QCL99412.1"/>
    <property type="molecule type" value="Genomic_DNA"/>
</dbReference>
<dbReference type="RefSeq" id="WP_137083988.1">
    <property type="nucleotide sequence ID" value="NZ_CP039907.1"/>
</dbReference>
<evidence type="ECO:0000313" key="8">
    <source>
        <dbReference type="EMBL" id="QCL99412.1"/>
    </source>
</evidence>
<reference evidence="8 9" key="1">
    <citation type="submission" date="2019-04" db="EMBL/GenBank/DDBJ databases">
        <title>Complete genome sequence of Agrobacterium tumefaciens CFBP6624.</title>
        <authorList>
            <person name="Haryono M."/>
            <person name="Lin Y.-C."/>
            <person name="Lai E.-M."/>
            <person name="Kuo C.-H."/>
        </authorList>
    </citation>
    <scope>NUCLEOTIDE SEQUENCE [LARGE SCALE GENOMIC DNA]</scope>
    <source>
        <strain evidence="8 9">CFBP6624</strain>
    </source>
</reference>
<dbReference type="GO" id="GO:0003729">
    <property type="term" value="F:mRNA binding"/>
    <property type="evidence" value="ECO:0007669"/>
    <property type="project" value="InterPro"/>
</dbReference>
<dbReference type="InterPro" id="IPR012933">
    <property type="entry name" value="HicA_mRNA_interferase"/>
</dbReference>
<evidence type="ECO:0000256" key="7">
    <source>
        <dbReference type="ARBA" id="ARBA00023016"/>
    </source>
</evidence>
<name>A0AAE6BM69_AGRTU</name>
<evidence type="ECO:0000256" key="5">
    <source>
        <dbReference type="ARBA" id="ARBA00022801"/>
    </source>
</evidence>
<keyword evidence="7" id="KW-0346">Stress response</keyword>
<keyword evidence="4" id="KW-0255">Endonuclease</keyword>
<comment type="similarity">
    <text evidence="1">Belongs to the HicA mRNA interferase family.</text>
</comment>
<dbReference type="InterPro" id="IPR038570">
    <property type="entry name" value="HicA_sf"/>
</dbReference>
<evidence type="ECO:0000313" key="9">
    <source>
        <dbReference type="Proteomes" id="UP000298646"/>
    </source>
</evidence>
<keyword evidence="2" id="KW-1277">Toxin-antitoxin system</keyword>
<evidence type="ECO:0000256" key="1">
    <source>
        <dbReference type="ARBA" id="ARBA00006620"/>
    </source>
</evidence>
<dbReference type="GO" id="GO:0016787">
    <property type="term" value="F:hydrolase activity"/>
    <property type="evidence" value="ECO:0007669"/>
    <property type="project" value="UniProtKB-KW"/>
</dbReference>
<dbReference type="SUPFAM" id="SSF54786">
    <property type="entry name" value="YcfA/nrd intein domain"/>
    <property type="match status" value="1"/>
</dbReference>
<dbReference type="Gene3D" id="3.30.920.30">
    <property type="entry name" value="Hypothetical protein"/>
    <property type="match status" value="1"/>
</dbReference>
<dbReference type="Pfam" id="PF07927">
    <property type="entry name" value="HicA_toxin"/>
    <property type="match status" value="1"/>
</dbReference>
<dbReference type="GO" id="GO:0004519">
    <property type="term" value="F:endonuclease activity"/>
    <property type="evidence" value="ECO:0007669"/>
    <property type="project" value="UniProtKB-KW"/>
</dbReference>
<keyword evidence="3" id="KW-0540">Nuclease</keyword>
<keyword evidence="5" id="KW-0378">Hydrolase</keyword>
<dbReference type="AlphaFoldDB" id="A0AAE6BM69"/>
<dbReference type="Proteomes" id="UP000298646">
    <property type="component" value="Chromosome circular"/>
</dbReference>